<organism evidence="2 3">
    <name type="scientific">Vigna unguiculata</name>
    <name type="common">Cowpea</name>
    <dbReference type="NCBI Taxonomy" id="3917"/>
    <lineage>
        <taxon>Eukaryota</taxon>
        <taxon>Viridiplantae</taxon>
        <taxon>Streptophyta</taxon>
        <taxon>Embryophyta</taxon>
        <taxon>Tracheophyta</taxon>
        <taxon>Spermatophyta</taxon>
        <taxon>Magnoliopsida</taxon>
        <taxon>eudicotyledons</taxon>
        <taxon>Gunneridae</taxon>
        <taxon>Pentapetalae</taxon>
        <taxon>rosids</taxon>
        <taxon>fabids</taxon>
        <taxon>Fabales</taxon>
        <taxon>Fabaceae</taxon>
        <taxon>Papilionoideae</taxon>
        <taxon>50 kb inversion clade</taxon>
        <taxon>NPAAA clade</taxon>
        <taxon>indigoferoid/millettioid clade</taxon>
        <taxon>Phaseoleae</taxon>
        <taxon>Vigna</taxon>
    </lineage>
</organism>
<evidence type="ECO:0000313" key="3">
    <source>
        <dbReference type="Proteomes" id="UP000501690"/>
    </source>
</evidence>
<name>A0A4D6KN39_VIGUN</name>
<dbReference type="Proteomes" id="UP000501690">
    <property type="component" value="Linkage Group LG1"/>
</dbReference>
<gene>
    <name evidence="2" type="ORF">DEO72_LG1g2599</name>
</gene>
<protein>
    <submittedName>
        <fullName evidence="2">Uncharacterized protein</fullName>
    </submittedName>
</protein>
<accession>A0A4D6KN39</accession>
<sequence>MHETFYQFLDFDEGPGGAEPATRRREQNVSILMVLEFWEILQSEKTLANAEKMENQLSEITGVSPGGELETARRKGLKQRVPGSRAPGDAIGSARR</sequence>
<dbReference type="EMBL" id="CP039345">
    <property type="protein sequence ID" value="QCD78962.1"/>
    <property type="molecule type" value="Genomic_DNA"/>
</dbReference>
<evidence type="ECO:0000256" key="1">
    <source>
        <dbReference type="SAM" id="MobiDB-lite"/>
    </source>
</evidence>
<reference evidence="2 3" key="1">
    <citation type="submission" date="2019-04" db="EMBL/GenBank/DDBJ databases">
        <title>An improved genome assembly and genetic linkage map for asparagus bean, Vigna unguiculata ssp. sesquipedialis.</title>
        <authorList>
            <person name="Xia Q."/>
            <person name="Zhang R."/>
            <person name="Dong Y."/>
        </authorList>
    </citation>
    <scope>NUCLEOTIDE SEQUENCE [LARGE SCALE GENOMIC DNA]</scope>
    <source>
        <tissue evidence="2">Leaf</tissue>
    </source>
</reference>
<feature type="region of interest" description="Disordered" evidence="1">
    <location>
        <begin position="58"/>
        <end position="96"/>
    </location>
</feature>
<proteinExistence type="predicted"/>
<evidence type="ECO:0000313" key="2">
    <source>
        <dbReference type="EMBL" id="QCD78962.1"/>
    </source>
</evidence>
<keyword evidence="3" id="KW-1185">Reference proteome</keyword>
<dbReference type="AlphaFoldDB" id="A0A4D6KN39"/>